<sequence length="248" mass="27493">METGTDRAANGRKRPDGVATTQVTVSAHIGTNADVFPLILDLHVPPGSRVADVTWGKGAFWRKVRQDGYRVLGTDLQTGVDCRDLPYPDGGLDCVVLDPPYMEGLFRRSETHLAGAGSHAPFRASYSAGQATAPVDGAPRYHEAVIDLYLRAGAEARRVLRNHGVFIVKCQDEVSANRQRLTHVELINAYTADGFYCKDLFVVVRPNRPVVARLLRQEHARKNHSYFLVFIKLDPEHPNRLRAPASRS</sequence>
<dbReference type="EMBL" id="BAABJP010000045">
    <property type="protein sequence ID" value="GAA5170849.1"/>
    <property type="molecule type" value="Genomic_DNA"/>
</dbReference>
<name>A0ABP9R2Q9_9PSEU</name>
<proteinExistence type="predicted"/>
<accession>A0ABP9R2Q9</accession>
<evidence type="ECO:0008006" key="3">
    <source>
        <dbReference type="Google" id="ProtNLM"/>
    </source>
</evidence>
<comment type="caution">
    <text evidence="1">The sequence shown here is derived from an EMBL/GenBank/DDBJ whole genome shotgun (WGS) entry which is preliminary data.</text>
</comment>
<keyword evidence="2" id="KW-1185">Reference proteome</keyword>
<organism evidence="1 2">
    <name type="scientific">Pseudonocardia eucalypti</name>
    <dbReference type="NCBI Taxonomy" id="648755"/>
    <lineage>
        <taxon>Bacteria</taxon>
        <taxon>Bacillati</taxon>
        <taxon>Actinomycetota</taxon>
        <taxon>Actinomycetes</taxon>
        <taxon>Pseudonocardiales</taxon>
        <taxon>Pseudonocardiaceae</taxon>
        <taxon>Pseudonocardia</taxon>
    </lineage>
</organism>
<protein>
    <recommendedName>
        <fullName evidence="3">Site-specific DNA-methyltransferase</fullName>
    </recommendedName>
</protein>
<evidence type="ECO:0000313" key="1">
    <source>
        <dbReference type="EMBL" id="GAA5170849.1"/>
    </source>
</evidence>
<dbReference type="Proteomes" id="UP001428817">
    <property type="component" value="Unassembled WGS sequence"/>
</dbReference>
<evidence type="ECO:0000313" key="2">
    <source>
        <dbReference type="Proteomes" id="UP001428817"/>
    </source>
</evidence>
<gene>
    <name evidence="1" type="ORF">GCM10023321_68580</name>
</gene>
<dbReference type="Gene3D" id="3.40.50.150">
    <property type="entry name" value="Vaccinia Virus protein VP39"/>
    <property type="match status" value="1"/>
</dbReference>
<reference evidence="2" key="1">
    <citation type="journal article" date="2019" name="Int. J. Syst. Evol. Microbiol.">
        <title>The Global Catalogue of Microorganisms (GCM) 10K type strain sequencing project: providing services to taxonomists for standard genome sequencing and annotation.</title>
        <authorList>
            <consortium name="The Broad Institute Genomics Platform"/>
            <consortium name="The Broad Institute Genome Sequencing Center for Infectious Disease"/>
            <person name="Wu L."/>
            <person name="Ma J."/>
        </authorList>
    </citation>
    <scope>NUCLEOTIDE SEQUENCE [LARGE SCALE GENOMIC DNA]</scope>
    <source>
        <strain evidence="2">JCM 18303</strain>
    </source>
</reference>
<dbReference type="InterPro" id="IPR029063">
    <property type="entry name" value="SAM-dependent_MTases_sf"/>
</dbReference>
<dbReference type="SUPFAM" id="SSF53335">
    <property type="entry name" value="S-adenosyl-L-methionine-dependent methyltransferases"/>
    <property type="match status" value="2"/>
</dbReference>